<gene>
    <name evidence="1" type="ORF">CHLNCDRAFT_33893</name>
</gene>
<evidence type="ECO:0000313" key="1">
    <source>
        <dbReference type="EMBL" id="EFN59168.1"/>
    </source>
</evidence>
<dbReference type="AlphaFoldDB" id="E1Z547"/>
<dbReference type="InterPro" id="IPR002347">
    <property type="entry name" value="SDR_fam"/>
</dbReference>
<accession>E1Z547</accession>
<dbReference type="STRING" id="554065.E1Z547"/>
<dbReference type="GO" id="GO:0015996">
    <property type="term" value="P:chlorophyll catabolic process"/>
    <property type="evidence" value="ECO:0007669"/>
    <property type="project" value="TreeGrafter"/>
</dbReference>
<name>E1Z547_CHLVA</name>
<dbReference type="InterPro" id="IPR036291">
    <property type="entry name" value="NAD(P)-bd_dom_sf"/>
</dbReference>
<dbReference type="Gene3D" id="3.40.50.720">
    <property type="entry name" value="NAD(P)-binding Rossmann-like Domain"/>
    <property type="match status" value="1"/>
</dbReference>
<dbReference type="GO" id="GO:0010304">
    <property type="term" value="P:PSII associated light-harvesting complex II catabolic process"/>
    <property type="evidence" value="ECO:0007669"/>
    <property type="project" value="TreeGrafter"/>
</dbReference>
<dbReference type="OrthoDB" id="3592703at2759"/>
<evidence type="ECO:0008006" key="3">
    <source>
        <dbReference type="Google" id="ProtNLM"/>
    </source>
</evidence>
<dbReference type="PRINTS" id="PR00081">
    <property type="entry name" value="GDHRDH"/>
</dbReference>
<dbReference type="CDD" id="cd05233">
    <property type="entry name" value="SDR_c"/>
    <property type="match status" value="1"/>
</dbReference>
<dbReference type="Pfam" id="PF00106">
    <property type="entry name" value="adh_short"/>
    <property type="match status" value="1"/>
</dbReference>
<protein>
    <recommendedName>
        <fullName evidence="3">Chlorophyll(Ide) b reductase</fullName>
    </recommendedName>
</protein>
<dbReference type="SUPFAM" id="SSF51735">
    <property type="entry name" value="NAD(P)-binding Rossmann-fold domains"/>
    <property type="match status" value="1"/>
</dbReference>
<dbReference type="Proteomes" id="UP000008141">
    <property type="component" value="Unassembled WGS sequence"/>
</dbReference>
<dbReference type="InterPro" id="IPR052625">
    <property type="entry name" value="Chl_b_Red"/>
</dbReference>
<dbReference type="PANTHER" id="PTHR24314">
    <property type="entry name" value="NON-SPECIFIC LIPID TRANSFER PROTEIN-RELATED"/>
    <property type="match status" value="1"/>
</dbReference>
<dbReference type="InterPro" id="IPR020904">
    <property type="entry name" value="Sc_DH/Rdtase_CS"/>
</dbReference>
<dbReference type="KEGG" id="cvr:CHLNCDRAFT_33893"/>
<dbReference type="GO" id="GO:0034256">
    <property type="term" value="F:chlorophyll(ide) b reductase activity"/>
    <property type="evidence" value="ECO:0007669"/>
    <property type="project" value="TreeGrafter"/>
</dbReference>
<dbReference type="FunCoup" id="E1Z547">
    <property type="interactions" value="195"/>
</dbReference>
<dbReference type="PANTHER" id="PTHR24314:SF21">
    <property type="entry name" value="CHLOROPHYLL(IDE) B REDUCTASE NYC1, CHLOROPLASTIC-RELATED"/>
    <property type="match status" value="1"/>
</dbReference>
<dbReference type="PROSITE" id="PS00061">
    <property type="entry name" value="ADH_SHORT"/>
    <property type="match status" value="1"/>
</dbReference>
<dbReference type="InParanoid" id="E1Z547"/>
<keyword evidence="2" id="KW-1185">Reference proteome</keyword>
<sequence length="324" mass="33785">MAFELDLKSYLAGLATPLLLAAGYKLCKALAAAQRCIVDDRPHSQGLKVVITGSTRGLGLHLARQFLSLGDDVVITSRSAAAVAEAARKLRDEFPGCQVVGLAADASKPGDVERLASKAVEELGQIDIWVQSAALSAPVKTPVSSSSPAELTAVVDTNLGGALLGARAAISRMATQPAGGKFFLVDGSGSWGNPTPGNAAYGATKRALVQLKDSLAAEVQGSGVAVHLFSPGMVATDMLMRYADNPRSARMINILAEDPAVVAGWLVPRLRGVQGNGSYSIRYLTMPGVLWRFATASKRRNRFVPEGNAVGTSSAGYQRLPQGG</sequence>
<reference evidence="1 2" key="1">
    <citation type="journal article" date="2010" name="Plant Cell">
        <title>The Chlorella variabilis NC64A genome reveals adaptation to photosymbiosis, coevolution with viruses, and cryptic sex.</title>
        <authorList>
            <person name="Blanc G."/>
            <person name="Duncan G."/>
            <person name="Agarkova I."/>
            <person name="Borodovsky M."/>
            <person name="Gurnon J."/>
            <person name="Kuo A."/>
            <person name="Lindquist E."/>
            <person name="Lucas S."/>
            <person name="Pangilinan J."/>
            <person name="Polle J."/>
            <person name="Salamov A."/>
            <person name="Terry A."/>
            <person name="Yamada T."/>
            <person name="Dunigan D.D."/>
            <person name="Grigoriev I.V."/>
            <person name="Claverie J.M."/>
            <person name="Van Etten J.L."/>
        </authorList>
    </citation>
    <scope>NUCLEOTIDE SEQUENCE [LARGE SCALE GENOMIC DNA]</scope>
    <source>
        <strain evidence="1 2">NC64A</strain>
    </source>
</reference>
<proteinExistence type="predicted"/>
<dbReference type="eggNOG" id="KOG0725">
    <property type="taxonomic scope" value="Eukaryota"/>
</dbReference>
<evidence type="ECO:0000313" key="2">
    <source>
        <dbReference type="Proteomes" id="UP000008141"/>
    </source>
</evidence>
<dbReference type="EMBL" id="GL433836">
    <property type="protein sequence ID" value="EFN59168.1"/>
    <property type="molecule type" value="Genomic_DNA"/>
</dbReference>
<dbReference type="OMA" id="WNMEGLG"/>
<dbReference type="GeneID" id="17358703"/>
<dbReference type="RefSeq" id="XP_005851270.1">
    <property type="nucleotide sequence ID" value="XM_005851208.1"/>
</dbReference>
<organism evidence="2">
    <name type="scientific">Chlorella variabilis</name>
    <name type="common">Green alga</name>
    <dbReference type="NCBI Taxonomy" id="554065"/>
    <lineage>
        <taxon>Eukaryota</taxon>
        <taxon>Viridiplantae</taxon>
        <taxon>Chlorophyta</taxon>
        <taxon>core chlorophytes</taxon>
        <taxon>Trebouxiophyceae</taxon>
        <taxon>Chlorellales</taxon>
        <taxon>Chlorellaceae</taxon>
        <taxon>Chlorella clade</taxon>
        <taxon>Chlorella</taxon>
    </lineage>
</organism>